<sequence>MAPPPLSWLLRVAALCHLTMLLAGQHLGVKKCNVTCSRMTSEIPVALLAHYQRNQESCGKPAIILRTKKNRTFCADPKEQWVQKAIEHLKNQTAVQTQNGGTFEMLIGGGDPRTTPATRGTDRPAVTEPKSTQGNSGPEAQRTLETSPELPTGVADSWGTGFPSTPKAPDGGAPAGSQKTEFFNAAALTTATSWQSSAAYEPWSGLWTAGKASEALPTQASPTQAPSTQAPSTQAPSTQTPSTQAPPTQAPSTQTLSTQAPPTHAPTISHTASEKSVGPEGQPMWVTGDDLTPENSLGPEETGPVSAHTDAFGGPEGTPRLSTVPVSSQRVPSREPAASGSWSSKSEEPIHATVDPQRLGVLITPVPDSHAATRRQAVGLLAFLGLLFCLGVAMFAYQSLQGCPRKLAGDMVEGLRYVPRSCGSNSYVLVPV</sequence>
<dbReference type="GO" id="GO:0006954">
    <property type="term" value="P:inflammatory response"/>
    <property type="evidence" value="ECO:0007669"/>
    <property type="project" value="UniProtKB-KW"/>
</dbReference>
<protein>
    <recommendedName>
        <fullName evidence="9">C-C motif chemokine 17</fullName>
    </recommendedName>
    <alternativeName>
        <fullName evidence="12">CC chemokine TARC</fullName>
    </alternativeName>
    <alternativeName>
        <fullName evidence="10">Small-inducible cytokine A17</fullName>
    </alternativeName>
    <alternativeName>
        <fullName evidence="11">Thymus and activation-regulated chemokine</fullName>
    </alternativeName>
</protein>
<keyword evidence="4" id="KW-0202">Cytokine</keyword>
<dbReference type="GO" id="GO:0048020">
    <property type="term" value="F:CCR chemokine receptor binding"/>
    <property type="evidence" value="ECO:0007669"/>
    <property type="project" value="TreeGrafter"/>
</dbReference>
<dbReference type="GO" id="GO:0030335">
    <property type="term" value="P:positive regulation of cell migration"/>
    <property type="evidence" value="ECO:0007669"/>
    <property type="project" value="TreeGrafter"/>
</dbReference>
<dbReference type="RefSeq" id="XP_008700819.2">
    <property type="nucleotide sequence ID" value="XM_008702597.2"/>
</dbReference>
<dbReference type="FunFam" id="2.40.50.40:FF:000012">
    <property type="entry name" value="C-C motif chemokine"/>
    <property type="match status" value="1"/>
</dbReference>
<dbReference type="CTD" id="6376"/>
<evidence type="ECO:0000256" key="9">
    <source>
        <dbReference type="ARBA" id="ARBA00040695"/>
    </source>
</evidence>
<keyword evidence="18" id="KW-1185">Reference proteome</keyword>
<evidence type="ECO:0000256" key="3">
    <source>
        <dbReference type="ARBA" id="ARBA00022500"/>
    </source>
</evidence>
<dbReference type="Gene3D" id="2.40.50.40">
    <property type="match status" value="1"/>
</dbReference>
<keyword evidence="7" id="KW-1015">Disulfide bond</keyword>
<evidence type="ECO:0000256" key="5">
    <source>
        <dbReference type="ARBA" id="ARBA00022525"/>
    </source>
</evidence>
<evidence type="ECO:0000256" key="4">
    <source>
        <dbReference type="ARBA" id="ARBA00022514"/>
    </source>
</evidence>
<dbReference type="SUPFAM" id="SSF54117">
    <property type="entry name" value="Interleukin 8-like chemokines"/>
    <property type="match status" value="1"/>
</dbReference>
<comment type="similarity">
    <text evidence="2">Belongs to the intercrine beta (chemokine CC) family.</text>
</comment>
<feature type="domain" description="Chemokine interleukin-8-like" evidence="17">
    <location>
        <begin position="29"/>
        <end position="89"/>
    </location>
</feature>
<dbReference type="PANTHER" id="PTHR12015:SF92">
    <property type="entry name" value="FRACTALKINE"/>
    <property type="match status" value="1"/>
</dbReference>
<proteinExistence type="inferred from homology"/>
<evidence type="ECO:0000256" key="2">
    <source>
        <dbReference type="ARBA" id="ARBA00010868"/>
    </source>
</evidence>
<feature type="transmembrane region" description="Helical" evidence="15">
    <location>
        <begin position="377"/>
        <end position="397"/>
    </location>
</feature>
<dbReference type="STRING" id="29073.ENSUMAP00000029997"/>
<evidence type="ECO:0000313" key="19">
    <source>
        <dbReference type="RefSeq" id="XP_008700819.2"/>
    </source>
</evidence>
<evidence type="ECO:0000256" key="13">
    <source>
        <dbReference type="ARBA" id="ARBA00046039"/>
    </source>
</evidence>
<evidence type="ECO:0000256" key="15">
    <source>
        <dbReference type="SAM" id="Phobius"/>
    </source>
</evidence>
<feature type="compositionally biased region" description="Low complexity" evidence="14">
    <location>
        <begin position="217"/>
        <end position="260"/>
    </location>
</feature>
<feature type="chain" id="PRO_5035451437" description="C-C motif chemokine 17" evidence="16">
    <location>
        <begin position="25"/>
        <end position="432"/>
    </location>
</feature>
<accession>A0A384D232</accession>
<feature type="compositionally biased region" description="Polar residues" evidence="14">
    <location>
        <begin position="129"/>
        <end position="146"/>
    </location>
</feature>
<evidence type="ECO:0000259" key="17">
    <source>
        <dbReference type="SMART" id="SM00199"/>
    </source>
</evidence>
<evidence type="ECO:0000256" key="6">
    <source>
        <dbReference type="ARBA" id="ARBA00022729"/>
    </source>
</evidence>
<gene>
    <name evidence="19" type="primary">CX3CL1</name>
</gene>
<evidence type="ECO:0000256" key="1">
    <source>
        <dbReference type="ARBA" id="ARBA00004613"/>
    </source>
</evidence>
<dbReference type="KEGG" id="umr:103673762"/>
<evidence type="ECO:0000313" key="18">
    <source>
        <dbReference type="Proteomes" id="UP000261680"/>
    </source>
</evidence>
<reference evidence="19" key="1">
    <citation type="submission" date="2025-08" db="UniProtKB">
        <authorList>
            <consortium name="RefSeq"/>
        </authorList>
    </citation>
    <scope>IDENTIFICATION</scope>
    <source>
        <tissue evidence="19">Whole blood</tissue>
    </source>
</reference>
<dbReference type="GeneID" id="103673762"/>
<keyword evidence="15" id="KW-0472">Membrane</keyword>
<evidence type="ECO:0000256" key="11">
    <source>
        <dbReference type="ARBA" id="ARBA00042282"/>
    </source>
</evidence>
<keyword evidence="15" id="KW-1133">Transmembrane helix</keyword>
<evidence type="ECO:0000256" key="16">
    <source>
        <dbReference type="SAM" id="SignalP"/>
    </source>
</evidence>
<keyword evidence="5" id="KW-0964">Secreted</keyword>
<dbReference type="GO" id="GO:0005615">
    <property type="term" value="C:extracellular space"/>
    <property type="evidence" value="ECO:0007669"/>
    <property type="project" value="UniProtKB-KW"/>
</dbReference>
<evidence type="ECO:0000256" key="12">
    <source>
        <dbReference type="ARBA" id="ARBA00043202"/>
    </source>
</evidence>
<keyword evidence="15" id="KW-0812">Transmembrane</keyword>
<evidence type="ECO:0000256" key="7">
    <source>
        <dbReference type="ARBA" id="ARBA00023157"/>
    </source>
</evidence>
<dbReference type="Proteomes" id="UP000261680">
    <property type="component" value="Unplaced"/>
</dbReference>
<dbReference type="AlphaFoldDB" id="A0A384D232"/>
<dbReference type="InterPro" id="IPR036048">
    <property type="entry name" value="Interleukin_8-like_sf"/>
</dbReference>
<dbReference type="InterPro" id="IPR039809">
    <property type="entry name" value="Chemokine_b/g/d"/>
</dbReference>
<evidence type="ECO:0000256" key="10">
    <source>
        <dbReference type="ARBA" id="ARBA00042201"/>
    </source>
</evidence>
<dbReference type="PANTHER" id="PTHR12015">
    <property type="entry name" value="SMALL INDUCIBLE CYTOKINE A"/>
    <property type="match status" value="1"/>
</dbReference>
<feature type="signal peptide" evidence="16">
    <location>
        <begin position="1"/>
        <end position="24"/>
    </location>
</feature>
<dbReference type="GO" id="GO:0061844">
    <property type="term" value="P:antimicrobial humoral immune response mediated by antimicrobial peptide"/>
    <property type="evidence" value="ECO:0007669"/>
    <property type="project" value="TreeGrafter"/>
</dbReference>
<evidence type="ECO:0000256" key="14">
    <source>
        <dbReference type="SAM" id="MobiDB-lite"/>
    </source>
</evidence>
<name>A0A384D232_URSMA</name>
<organism evidence="18 19">
    <name type="scientific">Ursus maritimus</name>
    <name type="common">Polar bear</name>
    <name type="synonym">Thalarctos maritimus</name>
    <dbReference type="NCBI Taxonomy" id="29073"/>
    <lineage>
        <taxon>Eukaryota</taxon>
        <taxon>Metazoa</taxon>
        <taxon>Chordata</taxon>
        <taxon>Craniata</taxon>
        <taxon>Vertebrata</taxon>
        <taxon>Euteleostomi</taxon>
        <taxon>Mammalia</taxon>
        <taxon>Eutheria</taxon>
        <taxon>Laurasiatheria</taxon>
        <taxon>Carnivora</taxon>
        <taxon>Caniformia</taxon>
        <taxon>Ursidae</taxon>
        <taxon>Ursus</taxon>
    </lineage>
</organism>
<keyword evidence="3" id="KW-0145">Chemotaxis</keyword>
<dbReference type="InterPro" id="IPR001811">
    <property type="entry name" value="Chemokine_IL8-like_dom"/>
</dbReference>
<dbReference type="Pfam" id="PF00048">
    <property type="entry name" value="IL8"/>
    <property type="match status" value="1"/>
</dbReference>
<keyword evidence="6 16" id="KW-0732">Signal</keyword>
<comment type="function">
    <text evidence="13">Chemokine, which displays chemotactic activity for T lymphocytes, preferentially Th2 cells, but not monocytes or granulocytes. Therefore plays an important role in a wide range of inflammatory and immunological processes. Acts by binding to CCR4 at T-cell surface. Mediates GM-CSF/CSF2-driven pain and inflammation. In the brain, required to maintain the typical, highly branched morphology of hippocampal microglia under homeostatic conditions. May be important for the appropriate adaptation of microglial morphology and synaptic plasticity to acute lipopolysaccharide (LPS)-induced neuroinflammation. Plays a role in wound healing, mainly by inducing fibroblast migration into the wound.</text>
</comment>
<comment type="subcellular location">
    <subcellularLocation>
        <location evidence="1">Secreted</location>
    </subcellularLocation>
</comment>
<dbReference type="PRINTS" id="PR01721">
    <property type="entry name" value="FRACTALKINE"/>
</dbReference>
<feature type="region of interest" description="Disordered" evidence="14">
    <location>
        <begin position="213"/>
        <end position="351"/>
    </location>
</feature>
<dbReference type="GO" id="GO:0048245">
    <property type="term" value="P:eosinophil chemotaxis"/>
    <property type="evidence" value="ECO:0007669"/>
    <property type="project" value="TreeGrafter"/>
</dbReference>
<dbReference type="SMART" id="SM00199">
    <property type="entry name" value="SCY"/>
    <property type="match status" value="1"/>
</dbReference>
<dbReference type="GO" id="GO:0008009">
    <property type="term" value="F:chemokine activity"/>
    <property type="evidence" value="ECO:0007669"/>
    <property type="project" value="InterPro"/>
</dbReference>
<dbReference type="GO" id="GO:0070098">
    <property type="term" value="P:chemokine-mediated signaling pathway"/>
    <property type="evidence" value="ECO:0007669"/>
    <property type="project" value="TreeGrafter"/>
</dbReference>
<keyword evidence="8" id="KW-0395">Inflammatory response</keyword>
<evidence type="ECO:0000256" key="8">
    <source>
        <dbReference type="ARBA" id="ARBA00023198"/>
    </source>
</evidence>
<feature type="compositionally biased region" description="Polar residues" evidence="14">
    <location>
        <begin position="320"/>
        <end position="331"/>
    </location>
</feature>
<dbReference type="OrthoDB" id="9447832at2759"/>
<feature type="region of interest" description="Disordered" evidence="14">
    <location>
        <begin position="108"/>
        <end position="178"/>
    </location>
</feature>